<organism evidence="1 2">
    <name type="scientific">Desulfonema magnum</name>
    <dbReference type="NCBI Taxonomy" id="45655"/>
    <lineage>
        <taxon>Bacteria</taxon>
        <taxon>Pseudomonadati</taxon>
        <taxon>Thermodesulfobacteriota</taxon>
        <taxon>Desulfobacteria</taxon>
        <taxon>Desulfobacterales</taxon>
        <taxon>Desulfococcaceae</taxon>
        <taxon>Desulfonema</taxon>
    </lineage>
</organism>
<protein>
    <submittedName>
        <fullName evidence="1">Uncharacterized protein</fullName>
    </submittedName>
</protein>
<name>A0A975GPB2_9BACT</name>
<accession>A0A975GPB2</accession>
<evidence type="ECO:0000313" key="2">
    <source>
        <dbReference type="Proteomes" id="UP000663722"/>
    </source>
</evidence>
<dbReference type="AlphaFoldDB" id="A0A975GPB2"/>
<gene>
    <name evidence="1" type="ORF">dnm_046670</name>
</gene>
<dbReference type="KEGG" id="dmm:dnm_046670"/>
<evidence type="ECO:0000313" key="1">
    <source>
        <dbReference type="EMBL" id="QTA88620.1"/>
    </source>
</evidence>
<keyword evidence="2" id="KW-1185">Reference proteome</keyword>
<sequence length="58" mass="6718">MACVQIKKISAKETRVFPAGKWPHPGKKPGIFPSPQLFVLYPDLWQNYPDLWMPETFS</sequence>
<proteinExistence type="predicted"/>
<dbReference type="EMBL" id="CP061800">
    <property type="protein sequence ID" value="QTA88620.1"/>
    <property type="molecule type" value="Genomic_DNA"/>
</dbReference>
<reference evidence="1" key="1">
    <citation type="journal article" date="2021" name="Microb. Physiol.">
        <title>Proteogenomic Insights into the Physiology of Marine, Sulfate-Reducing, Filamentous Desulfonema limicola and Desulfonema magnum.</title>
        <authorList>
            <person name="Schnaars V."/>
            <person name="Wohlbrand L."/>
            <person name="Scheve S."/>
            <person name="Hinrichs C."/>
            <person name="Reinhardt R."/>
            <person name="Rabus R."/>
        </authorList>
    </citation>
    <scope>NUCLEOTIDE SEQUENCE</scope>
    <source>
        <strain evidence="1">4be13</strain>
    </source>
</reference>
<dbReference type="Proteomes" id="UP000663722">
    <property type="component" value="Chromosome"/>
</dbReference>